<keyword evidence="2" id="KW-0472">Membrane</keyword>
<feature type="region of interest" description="Disordered" evidence="1">
    <location>
        <begin position="225"/>
        <end position="244"/>
    </location>
</feature>
<name>A0A2H3J957_WOLCO</name>
<dbReference type="AlphaFoldDB" id="A0A2H3J957"/>
<keyword evidence="4" id="KW-1185">Reference proteome</keyword>
<dbReference type="EMBL" id="KB467831">
    <property type="protein sequence ID" value="PCH34178.1"/>
    <property type="molecule type" value="Genomic_DNA"/>
</dbReference>
<evidence type="ECO:0000256" key="1">
    <source>
        <dbReference type="SAM" id="MobiDB-lite"/>
    </source>
</evidence>
<evidence type="ECO:0000256" key="2">
    <source>
        <dbReference type="SAM" id="Phobius"/>
    </source>
</evidence>
<sequence length="372" mass="38700">MAHTYIFHFFLFEPPVSVRFHTALVGWLRSPSGGLCSHLLSCTACGVRRRRSYLLSRASPCGVGVARSRSGPVPWCLVAQSPVPCCAPWSSLAEYPVRHSLWYSLAISGGAGRSLAQPGEAGPNVRASKQFLPRGYTLRPFLLFASLTIPPCSLLFMLDAPPPALLPCHLCINLAAHQVDAAPAPTRDAADAPHIPAPAAPVLPPVPVGDAARAAAGAAPPLAEQVPAPVAPSPPAARPAALPPLVGEPPAHALGPLAPPVTNLFASPEELAAVRAAALSSADDGKVTPIPPIRKGYKGSPLELGEFPIHYLAMGPPMALLILAGTCAPPSLLVFGLTCLHARRSRRVLHLAAAGRAGVAHLRPTHAIHVFA</sequence>
<keyword evidence="2" id="KW-0812">Transmembrane</keyword>
<reference evidence="3 4" key="1">
    <citation type="journal article" date="2012" name="Science">
        <title>The Paleozoic origin of enzymatic lignin decomposition reconstructed from 31 fungal genomes.</title>
        <authorList>
            <person name="Floudas D."/>
            <person name="Binder M."/>
            <person name="Riley R."/>
            <person name="Barry K."/>
            <person name="Blanchette R.A."/>
            <person name="Henrissat B."/>
            <person name="Martinez A.T."/>
            <person name="Otillar R."/>
            <person name="Spatafora J.W."/>
            <person name="Yadav J.S."/>
            <person name="Aerts A."/>
            <person name="Benoit I."/>
            <person name="Boyd A."/>
            <person name="Carlson A."/>
            <person name="Copeland A."/>
            <person name="Coutinho P.M."/>
            <person name="de Vries R.P."/>
            <person name="Ferreira P."/>
            <person name="Findley K."/>
            <person name="Foster B."/>
            <person name="Gaskell J."/>
            <person name="Glotzer D."/>
            <person name="Gorecki P."/>
            <person name="Heitman J."/>
            <person name="Hesse C."/>
            <person name="Hori C."/>
            <person name="Igarashi K."/>
            <person name="Jurgens J.A."/>
            <person name="Kallen N."/>
            <person name="Kersten P."/>
            <person name="Kohler A."/>
            <person name="Kuees U."/>
            <person name="Kumar T.K.A."/>
            <person name="Kuo A."/>
            <person name="LaButti K."/>
            <person name="Larrondo L.F."/>
            <person name="Lindquist E."/>
            <person name="Ling A."/>
            <person name="Lombard V."/>
            <person name="Lucas S."/>
            <person name="Lundell T."/>
            <person name="Martin R."/>
            <person name="McLaughlin D.J."/>
            <person name="Morgenstern I."/>
            <person name="Morin E."/>
            <person name="Murat C."/>
            <person name="Nagy L.G."/>
            <person name="Nolan M."/>
            <person name="Ohm R.A."/>
            <person name="Patyshakuliyeva A."/>
            <person name="Rokas A."/>
            <person name="Ruiz-Duenas F.J."/>
            <person name="Sabat G."/>
            <person name="Salamov A."/>
            <person name="Samejima M."/>
            <person name="Schmutz J."/>
            <person name="Slot J.C."/>
            <person name="St John F."/>
            <person name="Stenlid J."/>
            <person name="Sun H."/>
            <person name="Sun S."/>
            <person name="Syed K."/>
            <person name="Tsang A."/>
            <person name="Wiebenga A."/>
            <person name="Young D."/>
            <person name="Pisabarro A."/>
            <person name="Eastwood D.C."/>
            <person name="Martin F."/>
            <person name="Cullen D."/>
            <person name="Grigoriev I.V."/>
            <person name="Hibbett D.S."/>
        </authorList>
    </citation>
    <scope>NUCLEOTIDE SEQUENCE [LARGE SCALE GENOMIC DNA]</scope>
    <source>
        <strain evidence="3 4">MD-104</strain>
    </source>
</reference>
<evidence type="ECO:0000313" key="3">
    <source>
        <dbReference type="EMBL" id="PCH34178.1"/>
    </source>
</evidence>
<evidence type="ECO:0000313" key="4">
    <source>
        <dbReference type="Proteomes" id="UP000218811"/>
    </source>
</evidence>
<proteinExistence type="predicted"/>
<dbReference type="Proteomes" id="UP000218811">
    <property type="component" value="Unassembled WGS sequence"/>
</dbReference>
<organism evidence="3 4">
    <name type="scientific">Wolfiporia cocos (strain MD-104)</name>
    <name type="common">Brown rot fungus</name>
    <dbReference type="NCBI Taxonomy" id="742152"/>
    <lineage>
        <taxon>Eukaryota</taxon>
        <taxon>Fungi</taxon>
        <taxon>Dikarya</taxon>
        <taxon>Basidiomycota</taxon>
        <taxon>Agaricomycotina</taxon>
        <taxon>Agaricomycetes</taxon>
        <taxon>Polyporales</taxon>
        <taxon>Phaeolaceae</taxon>
        <taxon>Wolfiporia</taxon>
    </lineage>
</organism>
<keyword evidence="2" id="KW-1133">Transmembrane helix</keyword>
<accession>A0A2H3J957</accession>
<feature type="transmembrane region" description="Helical" evidence="2">
    <location>
        <begin position="318"/>
        <end position="340"/>
    </location>
</feature>
<protein>
    <submittedName>
        <fullName evidence="3">Uncharacterized protein</fullName>
    </submittedName>
</protein>
<gene>
    <name evidence="3" type="ORF">WOLCODRAFT_148245</name>
</gene>